<evidence type="ECO:0000313" key="7">
    <source>
        <dbReference type="EMBL" id="MFC3153151.1"/>
    </source>
</evidence>
<dbReference type="Pfam" id="PF05036">
    <property type="entry name" value="SPOR"/>
    <property type="match status" value="1"/>
</dbReference>
<dbReference type="InterPro" id="IPR009009">
    <property type="entry name" value="RlpA-like_DPBB"/>
</dbReference>
<dbReference type="InterPro" id="IPR007730">
    <property type="entry name" value="SPOR-like_dom"/>
</dbReference>
<dbReference type="InterPro" id="IPR012997">
    <property type="entry name" value="RplA"/>
</dbReference>
<dbReference type="Proteomes" id="UP001595476">
    <property type="component" value="Unassembled WGS sequence"/>
</dbReference>
<dbReference type="SUPFAM" id="SSF50685">
    <property type="entry name" value="Barwin-like endoglucanases"/>
    <property type="match status" value="1"/>
</dbReference>
<feature type="domain" description="SPOR" evidence="6">
    <location>
        <begin position="171"/>
        <end position="247"/>
    </location>
</feature>
<dbReference type="InterPro" id="IPR034718">
    <property type="entry name" value="RlpA"/>
</dbReference>
<protein>
    <recommendedName>
        <fullName evidence="4">Endolytic peptidoglycan transglycosylase RlpA</fullName>
        <ecNumber evidence="4">4.2.2.-</ecNumber>
    </recommendedName>
</protein>
<dbReference type="PROSITE" id="PS51724">
    <property type="entry name" value="SPOR"/>
    <property type="match status" value="1"/>
</dbReference>
<dbReference type="HAMAP" id="MF_02071">
    <property type="entry name" value="RlpA"/>
    <property type="match status" value="1"/>
</dbReference>
<dbReference type="EC" id="4.2.2.-" evidence="4"/>
<evidence type="ECO:0000256" key="2">
    <source>
        <dbReference type="ARBA" id="ARBA00023239"/>
    </source>
</evidence>
<evidence type="ECO:0000256" key="5">
    <source>
        <dbReference type="RuleBase" id="RU003495"/>
    </source>
</evidence>
<organism evidence="7 8">
    <name type="scientific">Litoribrevibacter euphylliae</name>
    <dbReference type="NCBI Taxonomy" id="1834034"/>
    <lineage>
        <taxon>Bacteria</taxon>
        <taxon>Pseudomonadati</taxon>
        <taxon>Pseudomonadota</taxon>
        <taxon>Gammaproteobacteria</taxon>
        <taxon>Oceanospirillales</taxon>
        <taxon>Oceanospirillaceae</taxon>
        <taxon>Litoribrevibacter</taxon>
    </lineage>
</organism>
<reference evidence="8" key="1">
    <citation type="journal article" date="2019" name="Int. J. Syst. Evol. Microbiol.">
        <title>The Global Catalogue of Microorganisms (GCM) 10K type strain sequencing project: providing services to taxonomists for standard genome sequencing and annotation.</title>
        <authorList>
            <consortium name="The Broad Institute Genomics Platform"/>
            <consortium name="The Broad Institute Genome Sequencing Center for Infectious Disease"/>
            <person name="Wu L."/>
            <person name="Ma J."/>
        </authorList>
    </citation>
    <scope>NUCLEOTIDE SEQUENCE [LARGE SCALE GENOMIC DNA]</scope>
    <source>
        <strain evidence="8">KCTC 52438</strain>
    </source>
</reference>
<evidence type="ECO:0000256" key="4">
    <source>
        <dbReference type="HAMAP-Rule" id="MF_02071"/>
    </source>
</evidence>
<dbReference type="CDD" id="cd22268">
    <property type="entry name" value="DPBB_RlpA-like"/>
    <property type="match status" value="1"/>
</dbReference>
<keyword evidence="8" id="KW-1185">Reference proteome</keyword>
<dbReference type="PANTHER" id="PTHR34183:SF1">
    <property type="entry name" value="ENDOLYTIC PEPTIDOGLYCAN TRANSGLYCOSYLASE RLPA"/>
    <property type="match status" value="1"/>
</dbReference>
<evidence type="ECO:0000313" key="8">
    <source>
        <dbReference type="Proteomes" id="UP001595476"/>
    </source>
</evidence>
<gene>
    <name evidence="4" type="primary">rlpA</name>
    <name evidence="7" type="ORF">ACFOEK_19085</name>
</gene>
<keyword evidence="2 4" id="KW-0456">Lyase</keyword>
<sequence length="249" mass="27576">MYKVVSVCFLVLSLVGCSSTPSRYHVEQDYGPTVDVDVSQIPDATPRWEPYSAGGNRSPYTVRGETYHVLPSSKAFYQEGIASWYGHKFHGHLTSNGETYDMYGMSAAHKTLPIPSYVRVTNVDNGRSVVVRVNDRGPFHEGRVIDLSYAAAAKLGYHRQGTAKVKVESLDFKEPDRYVQIGAFGSLDNARKFRQQALAWANSSFRIKPESGIFKVQIGPLKTLKAAQDIVSLAKTNGIANPLVVFDRI</sequence>
<keyword evidence="4" id="KW-1003">Cell membrane</keyword>
<dbReference type="InterPro" id="IPR036908">
    <property type="entry name" value="RlpA-like_sf"/>
</dbReference>
<dbReference type="InterPro" id="IPR036680">
    <property type="entry name" value="SPOR-like_sf"/>
</dbReference>
<dbReference type="Gene3D" id="2.40.40.10">
    <property type="entry name" value="RlpA-like domain"/>
    <property type="match status" value="1"/>
</dbReference>
<name>A0ABV7HK01_9GAMM</name>
<comment type="caution">
    <text evidence="7">The sequence shown here is derived from an EMBL/GenBank/DDBJ whole genome shotgun (WGS) entry which is preliminary data.</text>
</comment>
<comment type="similarity">
    <text evidence="4 5">Belongs to the RlpA family.</text>
</comment>
<keyword evidence="4" id="KW-0449">Lipoprotein</keyword>
<dbReference type="SUPFAM" id="SSF110997">
    <property type="entry name" value="Sporulation related repeat"/>
    <property type="match status" value="1"/>
</dbReference>
<evidence type="ECO:0000256" key="1">
    <source>
        <dbReference type="ARBA" id="ARBA00022729"/>
    </source>
</evidence>
<keyword evidence="4" id="KW-0472">Membrane</keyword>
<accession>A0ABV7HK01</accession>
<proteinExistence type="inferred from homology"/>
<keyword evidence="1" id="KW-0732">Signal</keyword>
<dbReference type="NCBIfam" id="TIGR00413">
    <property type="entry name" value="rlpA"/>
    <property type="match status" value="1"/>
</dbReference>
<dbReference type="Pfam" id="PF03330">
    <property type="entry name" value="DPBB_1"/>
    <property type="match status" value="1"/>
</dbReference>
<comment type="function">
    <text evidence="4">Lytic transglycosylase with a strong preference for naked glycan strands that lack stem peptides.</text>
</comment>
<keyword evidence="3 4" id="KW-0961">Cell wall biogenesis/degradation</keyword>
<dbReference type="PROSITE" id="PS51257">
    <property type="entry name" value="PROKAR_LIPOPROTEIN"/>
    <property type="match status" value="1"/>
</dbReference>
<evidence type="ECO:0000256" key="3">
    <source>
        <dbReference type="ARBA" id="ARBA00023316"/>
    </source>
</evidence>
<keyword evidence="4" id="KW-0564">Palmitate</keyword>
<dbReference type="Gene3D" id="3.30.70.1070">
    <property type="entry name" value="Sporulation related repeat"/>
    <property type="match status" value="1"/>
</dbReference>
<dbReference type="EMBL" id="JBHRSZ010000007">
    <property type="protein sequence ID" value="MFC3153151.1"/>
    <property type="molecule type" value="Genomic_DNA"/>
</dbReference>
<dbReference type="PANTHER" id="PTHR34183">
    <property type="entry name" value="ENDOLYTIC PEPTIDOGLYCAN TRANSGLYCOSYLASE RLPA"/>
    <property type="match status" value="1"/>
</dbReference>
<dbReference type="RefSeq" id="WP_386723065.1">
    <property type="nucleotide sequence ID" value="NZ_JBHRSZ010000007.1"/>
</dbReference>
<comment type="subcellular location">
    <subcellularLocation>
        <location evidence="4">Cell membrane</location>
        <topology evidence="4">Lipid-anchor</topology>
    </subcellularLocation>
</comment>
<evidence type="ECO:0000259" key="6">
    <source>
        <dbReference type="PROSITE" id="PS51724"/>
    </source>
</evidence>